<accession>A0AAP0NF13</accession>
<organism evidence="1 2">
    <name type="scientific">Liquidambar formosana</name>
    <name type="common">Formosan gum</name>
    <dbReference type="NCBI Taxonomy" id="63359"/>
    <lineage>
        <taxon>Eukaryota</taxon>
        <taxon>Viridiplantae</taxon>
        <taxon>Streptophyta</taxon>
        <taxon>Embryophyta</taxon>
        <taxon>Tracheophyta</taxon>
        <taxon>Spermatophyta</taxon>
        <taxon>Magnoliopsida</taxon>
        <taxon>eudicotyledons</taxon>
        <taxon>Gunneridae</taxon>
        <taxon>Pentapetalae</taxon>
        <taxon>Saxifragales</taxon>
        <taxon>Altingiaceae</taxon>
        <taxon>Liquidambar</taxon>
    </lineage>
</organism>
<dbReference type="PANTHER" id="PTHR33144">
    <property type="entry name" value="OS10G0409366 PROTEIN-RELATED"/>
    <property type="match status" value="1"/>
</dbReference>
<proteinExistence type="predicted"/>
<sequence length="195" mass="22732">MIGCGIKKIRGPTVCSKIWSLPATQRIHVSFNKHEQPDGPNVSNCTNFLGTIARNGRMAPLTYIDWKALPKPCKDDMWIAIREKFDVNHGNKDWVFKSIGKKWKDWKFELKHNRYKIHNTNEERLKDLDIRVVPKQWSILVSYWNSLEGKEQCKTGKDNRALQRLNHTAGSKSFAQICREKVDWQEVRWGGAIQN</sequence>
<dbReference type="InterPro" id="IPR004252">
    <property type="entry name" value="Probable_transposase_24"/>
</dbReference>
<dbReference type="PANTHER" id="PTHR33144:SF48">
    <property type="entry name" value="PLANT TRANSPOSASE (PTTA_EN_SPM FAMILY)"/>
    <property type="match status" value="1"/>
</dbReference>
<name>A0AAP0NF13_LIQFO</name>
<dbReference type="Proteomes" id="UP001415857">
    <property type="component" value="Unassembled WGS sequence"/>
</dbReference>
<dbReference type="AlphaFoldDB" id="A0AAP0NF13"/>
<keyword evidence="2" id="KW-1185">Reference proteome</keyword>
<dbReference type="EMBL" id="JBBPBK010000014">
    <property type="protein sequence ID" value="KAK9269839.1"/>
    <property type="molecule type" value="Genomic_DNA"/>
</dbReference>
<protein>
    <submittedName>
        <fullName evidence="1">Uncharacterized protein</fullName>
    </submittedName>
</protein>
<evidence type="ECO:0000313" key="2">
    <source>
        <dbReference type="Proteomes" id="UP001415857"/>
    </source>
</evidence>
<evidence type="ECO:0000313" key="1">
    <source>
        <dbReference type="EMBL" id="KAK9269839.1"/>
    </source>
</evidence>
<dbReference type="Pfam" id="PF03004">
    <property type="entry name" value="Transposase_24"/>
    <property type="match status" value="1"/>
</dbReference>
<comment type="caution">
    <text evidence="1">The sequence shown here is derived from an EMBL/GenBank/DDBJ whole genome shotgun (WGS) entry which is preliminary data.</text>
</comment>
<gene>
    <name evidence="1" type="ORF">L1049_025412</name>
</gene>
<reference evidence="1 2" key="1">
    <citation type="journal article" date="2024" name="Plant J.">
        <title>Genome sequences and population genomics reveal climatic adaptation and genomic divergence between two closely related sweetgum species.</title>
        <authorList>
            <person name="Xu W.Q."/>
            <person name="Ren C.Q."/>
            <person name="Zhang X.Y."/>
            <person name="Comes H.P."/>
            <person name="Liu X.H."/>
            <person name="Li Y.G."/>
            <person name="Kettle C.J."/>
            <person name="Jalonen R."/>
            <person name="Gaisberger H."/>
            <person name="Ma Y.Z."/>
            <person name="Qiu Y.X."/>
        </authorList>
    </citation>
    <scope>NUCLEOTIDE SEQUENCE [LARGE SCALE GENOMIC DNA]</scope>
    <source>
        <strain evidence="1">Hangzhou</strain>
    </source>
</reference>